<evidence type="ECO:0000313" key="3">
    <source>
        <dbReference type="Proteomes" id="UP000422736"/>
    </source>
</evidence>
<gene>
    <name evidence="2" type="ORF">FIM1_2145</name>
</gene>
<feature type="transmembrane region" description="Helical" evidence="1">
    <location>
        <begin position="159"/>
        <end position="180"/>
    </location>
</feature>
<feature type="transmembrane region" description="Helical" evidence="1">
    <location>
        <begin position="96"/>
        <end position="118"/>
    </location>
</feature>
<dbReference type="EMBL" id="CP015056">
    <property type="protein sequence ID" value="QGN15454.1"/>
    <property type="molecule type" value="Genomic_DNA"/>
</dbReference>
<dbReference type="PANTHER" id="PTHR31735:SF1">
    <property type="entry name" value="VACUOLAR MEMBRANE PROTEIN YPL162C"/>
    <property type="match status" value="1"/>
</dbReference>
<keyword evidence="1" id="KW-0812">Transmembrane</keyword>
<evidence type="ECO:0000313" key="2">
    <source>
        <dbReference type="EMBL" id="QGN15454.1"/>
    </source>
</evidence>
<feature type="transmembrane region" description="Helical" evidence="1">
    <location>
        <begin position="12"/>
        <end position="32"/>
    </location>
</feature>
<protein>
    <submittedName>
        <fullName evidence="2">Vacuolar membrane protein YPL162C</fullName>
    </submittedName>
</protein>
<evidence type="ECO:0000256" key="1">
    <source>
        <dbReference type="SAM" id="Phobius"/>
    </source>
</evidence>
<reference evidence="2 3" key="1">
    <citation type="submission" date="2016-03" db="EMBL/GenBank/DDBJ databases">
        <title>How can Kluyveromyces marxianus grow so fast - potential evolutionary course in Saccharomyces Complex revealed by comparative genomics.</title>
        <authorList>
            <person name="Mo W."/>
            <person name="Lu W."/>
            <person name="Yang X."/>
            <person name="Qi J."/>
            <person name="Lv H."/>
        </authorList>
    </citation>
    <scope>NUCLEOTIDE SEQUENCE [LARGE SCALE GENOMIC DNA]</scope>
    <source>
        <strain evidence="2 3">FIM1</strain>
    </source>
</reference>
<feature type="transmembrane region" description="Helical" evidence="1">
    <location>
        <begin position="200"/>
        <end position="226"/>
    </location>
</feature>
<keyword evidence="3" id="KW-1185">Reference proteome</keyword>
<dbReference type="Pfam" id="PF12400">
    <property type="entry name" value="STIMATE"/>
    <property type="match status" value="1"/>
</dbReference>
<dbReference type="PANTHER" id="PTHR31735">
    <property type="entry name" value="VACUOLAR MEMBRANE PROTEIN YPL162C"/>
    <property type="match status" value="1"/>
</dbReference>
<dbReference type="InterPro" id="IPR022127">
    <property type="entry name" value="STIMATE/YPL162C"/>
</dbReference>
<proteinExistence type="predicted"/>
<accession>A0ABX6ESZ5</accession>
<keyword evidence="1" id="KW-0472">Membrane</keyword>
<organism evidence="2 3">
    <name type="scientific">Kluyveromyces marxianus</name>
    <name type="common">Yeast</name>
    <name type="synonym">Candida kefyr</name>
    <dbReference type="NCBI Taxonomy" id="4911"/>
    <lineage>
        <taxon>Eukaryota</taxon>
        <taxon>Fungi</taxon>
        <taxon>Dikarya</taxon>
        <taxon>Ascomycota</taxon>
        <taxon>Saccharomycotina</taxon>
        <taxon>Saccharomycetes</taxon>
        <taxon>Saccharomycetales</taxon>
        <taxon>Saccharomycetaceae</taxon>
        <taxon>Kluyveromyces</taxon>
    </lineage>
</organism>
<sequence>MKPRKNECKLLGPVSIAIQLLMGVIVVSSLLLKRQSERPRRTWRVWCFDVGKQILGAVSIHFMNLLLSVLKGGGLYEILLGKDNDGSYTGDECDWYFLNLLVDTTVGIPILWCCLTFYESILKRMGVKNIESGNYFSELDIPTPNRRREPSLAAFTKQLAVFIAGLISMKCCLFLILLYFENVAEWFANWVLGWSDPWPNLQVFLVMFVFPLLLNCFQCFCVDSIIKLPSNRINIRNADNFDQEPLIIGNRPPFFSVSDSNKIYGSTA</sequence>
<feature type="transmembrane region" description="Helical" evidence="1">
    <location>
        <begin position="53"/>
        <end position="76"/>
    </location>
</feature>
<name>A0ABX6ESZ5_KLUMA</name>
<keyword evidence="1" id="KW-1133">Transmembrane helix</keyword>
<dbReference type="Proteomes" id="UP000422736">
    <property type="component" value="Chromosome 3"/>
</dbReference>